<reference evidence="1" key="1">
    <citation type="submission" date="2022-07" db="EMBL/GenBank/DDBJ databases">
        <title>Chromosome-level genome of Muraenolepis orangiensis.</title>
        <authorList>
            <person name="Kim J."/>
        </authorList>
    </citation>
    <scope>NUCLEOTIDE SEQUENCE</scope>
    <source>
        <strain evidence="1">KU_S4_2022</strain>
        <tissue evidence="1">Muscle</tissue>
    </source>
</reference>
<evidence type="ECO:0000313" key="1">
    <source>
        <dbReference type="EMBL" id="KAJ3612324.1"/>
    </source>
</evidence>
<organism evidence="1 2">
    <name type="scientific">Muraenolepis orangiensis</name>
    <name type="common">Patagonian moray cod</name>
    <dbReference type="NCBI Taxonomy" id="630683"/>
    <lineage>
        <taxon>Eukaryota</taxon>
        <taxon>Metazoa</taxon>
        <taxon>Chordata</taxon>
        <taxon>Craniata</taxon>
        <taxon>Vertebrata</taxon>
        <taxon>Euteleostomi</taxon>
        <taxon>Actinopterygii</taxon>
        <taxon>Neopterygii</taxon>
        <taxon>Teleostei</taxon>
        <taxon>Neoteleostei</taxon>
        <taxon>Acanthomorphata</taxon>
        <taxon>Zeiogadaria</taxon>
        <taxon>Gadariae</taxon>
        <taxon>Gadiformes</taxon>
        <taxon>Muraenolepidoidei</taxon>
        <taxon>Muraenolepididae</taxon>
        <taxon>Muraenolepis</taxon>
    </lineage>
</organism>
<sequence>MRPGLVRFTLRPQGGARLHIPVNDNISTGDKTPTLLSYRFSSSRKPTGLGQVDPVSGRILEISRDMSVSDLQGARRPTVF</sequence>
<dbReference type="Proteomes" id="UP001148018">
    <property type="component" value="Unassembled WGS sequence"/>
</dbReference>
<dbReference type="AlphaFoldDB" id="A0A9Q0IVB0"/>
<protein>
    <submittedName>
        <fullName evidence="1">Uncharacterized protein</fullName>
    </submittedName>
</protein>
<evidence type="ECO:0000313" key="2">
    <source>
        <dbReference type="Proteomes" id="UP001148018"/>
    </source>
</evidence>
<dbReference type="EMBL" id="JANIIK010000036">
    <property type="protein sequence ID" value="KAJ3612324.1"/>
    <property type="molecule type" value="Genomic_DNA"/>
</dbReference>
<proteinExistence type="predicted"/>
<gene>
    <name evidence="1" type="ORF">NHX12_020600</name>
</gene>
<accession>A0A9Q0IVB0</accession>
<comment type="caution">
    <text evidence="1">The sequence shown here is derived from an EMBL/GenBank/DDBJ whole genome shotgun (WGS) entry which is preliminary data.</text>
</comment>
<keyword evidence="2" id="KW-1185">Reference proteome</keyword>
<name>A0A9Q0IVB0_9TELE</name>